<accession>A0A165YCK3</accession>
<proteinExistence type="predicted"/>
<dbReference type="STRING" id="436010.A0A165YCK3"/>
<dbReference type="GO" id="GO:0006457">
    <property type="term" value="P:protein folding"/>
    <property type="evidence" value="ECO:0007669"/>
    <property type="project" value="TreeGrafter"/>
</dbReference>
<dbReference type="GO" id="GO:0005789">
    <property type="term" value="C:endoplasmic reticulum membrane"/>
    <property type="evidence" value="ECO:0007669"/>
    <property type="project" value="TreeGrafter"/>
</dbReference>
<dbReference type="GO" id="GO:0051082">
    <property type="term" value="F:unfolded protein binding"/>
    <property type="evidence" value="ECO:0007669"/>
    <property type="project" value="TreeGrafter"/>
</dbReference>
<feature type="transmembrane region" description="Helical" evidence="1">
    <location>
        <begin position="190"/>
        <end position="215"/>
    </location>
</feature>
<dbReference type="OrthoDB" id="5582162at2759"/>
<gene>
    <name evidence="2" type="ORF">FIBSPDRAFT_1051834</name>
</gene>
<feature type="transmembrane region" description="Helical" evidence="1">
    <location>
        <begin position="150"/>
        <end position="169"/>
    </location>
</feature>
<organism evidence="2">
    <name type="scientific">Athelia psychrophila</name>
    <dbReference type="NCBI Taxonomy" id="1759441"/>
    <lineage>
        <taxon>Eukaryota</taxon>
        <taxon>Fungi</taxon>
        <taxon>Dikarya</taxon>
        <taxon>Basidiomycota</taxon>
        <taxon>Agaricomycotina</taxon>
        <taxon>Agaricomycetes</taxon>
        <taxon>Agaricomycetidae</taxon>
        <taxon>Atheliales</taxon>
        <taxon>Atheliaceae</taxon>
        <taxon>Athelia</taxon>
    </lineage>
</organism>
<evidence type="ECO:0000313" key="2">
    <source>
        <dbReference type="EMBL" id="KZP09421.1"/>
    </source>
</evidence>
<dbReference type="InterPro" id="IPR022057">
    <property type="entry name" value="Chs7"/>
</dbReference>
<name>A0A165YCK3_9AGAM</name>
<keyword evidence="1" id="KW-0472">Membrane</keyword>
<dbReference type="Pfam" id="PF12271">
    <property type="entry name" value="Chs7"/>
    <property type="match status" value="1"/>
</dbReference>
<dbReference type="PANTHER" id="PTHR35329:SF1">
    <property type="entry name" value="CHITIN SYNTHASE EXPORT CHAPERONE"/>
    <property type="match status" value="1"/>
</dbReference>
<feature type="transmembrane region" description="Helical" evidence="1">
    <location>
        <begin position="227"/>
        <end position="246"/>
    </location>
</feature>
<dbReference type="PANTHER" id="PTHR35329">
    <property type="entry name" value="CHITIN SYNTHASE EXPORT CHAPERONE"/>
    <property type="match status" value="1"/>
</dbReference>
<reference evidence="2" key="1">
    <citation type="journal article" date="2016" name="Mol. Biol. Evol.">
        <title>Comparative Genomics of Early-Diverging Mushroom-Forming Fungi Provides Insights into the Origins of Lignocellulose Decay Capabilities.</title>
        <authorList>
            <person name="Nagy L.G."/>
            <person name="Riley R."/>
            <person name="Tritt A."/>
            <person name="Adam C."/>
            <person name="Daum C."/>
            <person name="Floudas D."/>
            <person name="Sun H."/>
            <person name="Yadav J.S."/>
            <person name="Pangilinan J."/>
            <person name="Larsson K.H."/>
            <person name="Matsuura K."/>
            <person name="Barry K."/>
            <person name="Labutti K."/>
            <person name="Kuo R."/>
            <person name="Ohm R.A."/>
            <person name="Bhattacharya S.S."/>
            <person name="Shirouzu T."/>
            <person name="Yoshinaga Y."/>
            <person name="Martin F.M."/>
            <person name="Grigoriev I.V."/>
            <person name="Hibbett D.S."/>
        </authorList>
    </citation>
    <scope>NUCLEOTIDE SEQUENCE [LARGE SCALE GENOMIC DNA]</scope>
    <source>
        <strain evidence="2">CBS 109695</strain>
    </source>
</reference>
<evidence type="ECO:0000256" key="1">
    <source>
        <dbReference type="SAM" id="Phobius"/>
    </source>
</evidence>
<dbReference type="EMBL" id="KV417700">
    <property type="protein sequence ID" value="KZP09421.1"/>
    <property type="molecule type" value="Genomic_DNA"/>
</dbReference>
<feature type="transmembrane region" description="Helical" evidence="1">
    <location>
        <begin position="109"/>
        <end position="130"/>
    </location>
</feature>
<sequence length="301" mass="33090">MSLPLLVPPLGRTTQSFSLNIPSSKTNRPSSQALRLHLLLARRRQPKCGTLLAGSDHSLGNIQTSSRLIVLAGRRKAAVGRTELRIFLTFYTFTPLPAHHYRVFPPAGAFPRSGCIPLVGFTGIHAALFWSLPANGIVTTPVVEDRASSIIPFTAISVVFFAATTYIALDTGMHFTHGFGPSSPLNELKSIPVFVLTNIWPAAATAIYFVLMAYIVLGVLNEVRPKWFYVLSLVIFVLSQLGYFLLNKVICKGANAKIDGSFVATILKTAAVGMLYLAWRSITEESWDDEYPVQDDYFPRS</sequence>
<protein>
    <submittedName>
        <fullName evidence="2">Uncharacterized protein</fullName>
    </submittedName>
</protein>
<feature type="transmembrane region" description="Helical" evidence="1">
    <location>
        <begin position="258"/>
        <end position="279"/>
    </location>
</feature>
<keyword evidence="1" id="KW-1133">Transmembrane helix</keyword>
<keyword evidence="1" id="KW-0812">Transmembrane</keyword>
<dbReference type="AlphaFoldDB" id="A0A165YCK3"/>